<dbReference type="Proteomes" id="UP000001878">
    <property type="component" value="Segment"/>
</dbReference>
<evidence type="ECO:0000256" key="1">
    <source>
        <dbReference type="ARBA" id="ARBA00001946"/>
    </source>
</evidence>
<evidence type="ECO:0000313" key="5">
    <source>
        <dbReference type="Proteomes" id="UP000001878"/>
    </source>
</evidence>
<evidence type="ECO:0000313" key="4">
    <source>
        <dbReference type="EMBL" id="ACO36979.1"/>
    </source>
</evidence>
<dbReference type="EMBL" id="FJ822135">
    <property type="protein sequence ID" value="ACO36979.1"/>
    <property type="molecule type" value="Genomic_DNA"/>
</dbReference>
<dbReference type="SMART" id="SM00465">
    <property type="entry name" value="GIYc"/>
    <property type="match status" value="1"/>
</dbReference>
<dbReference type="RefSeq" id="YP_002790737.1">
    <property type="nucleotide sequence ID" value="NC_012530.1"/>
</dbReference>
<dbReference type="InterPro" id="IPR000305">
    <property type="entry name" value="GIY-YIG_endonuc"/>
</dbReference>
<keyword evidence="5" id="KW-1185">Reference proteome</keyword>
<organism evidence="4 5">
    <name type="scientific">Lactobacillus phage Lb338-1</name>
    <dbReference type="NCBI Taxonomy" id="2892342"/>
    <lineage>
        <taxon>Viruses</taxon>
        <taxon>Duplodnaviria</taxon>
        <taxon>Heunggongvirae</taxon>
        <taxon>Uroviricota</taxon>
        <taxon>Caudoviricetes</taxon>
        <taxon>Herelleviridae</taxon>
        <taxon>Mooreparkvirus</taxon>
        <taxon>Mooreparkvirus Lb3381</taxon>
    </lineage>
</organism>
<dbReference type="KEGG" id="vg:7750913"/>
<gene>
    <name evidence="4" type="ORF">lb338_phage_58</name>
</gene>
<evidence type="ECO:0000256" key="2">
    <source>
        <dbReference type="ARBA" id="ARBA00022842"/>
    </source>
</evidence>
<keyword evidence="2" id="KW-0460">Magnesium</keyword>
<sequence length="308" mass="36854">MIICFHVHFYWVNSNVKKKGAHKRVLFFVDFIIKTWYAIDTNRRRHYMFKITSRFYVIHGDGKPIYVGYTNRTVKQRFVEHCKDKDFSGYDRVYVKELVDEKLSFNFTWDYEQTCSNANQVSERESYLVSKYGTQDTIYQKATGGGQTWAREKGFVKSNFNNPKFMEMTGSQVKQYLESRKKEAVWLHSFVYSMKKPEEVWLNHFVSSMREQDRVWLSTFVGHMLAVEKVWLQSFVHGMTTVEETWLKNFVGHMDTVESRWLGSFVCHMVSKEERWLSDFVNDMRPTEKNWLRNFVGNMRANKHTKNT</sequence>
<proteinExistence type="predicted"/>
<comment type="cofactor">
    <cofactor evidence="1">
        <name>Mg(2+)</name>
        <dbReference type="ChEBI" id="CHEBI:18420"/>
    </cofactor>
</comment>
<feature type="domain" description="GIY-YIG" evidence="3">
    <location>
        <begin position="52"/>
        <end position="145"/>
    </location>
</feature>
<evidence type="ECO:0000259" key="3">
    <source>
        <dbReference type="SMART" id="SM00465"/>
    </source>
</evidence>
<accession>C1KFG8</accession>
<dbReference type="Pfam" id="PF01541">
    <property type="entry name" value="GIY-YIG"/>
    <property type="match status" value="1"/>
</dbReference>
<reference evidence="4 5" key="1">
    <citation type="journal article" date="2009" name="Gene">
        <title>Genome of a virulent bacteriophage Lb338-1 that lyses the probiotic Lactobacillus paracasei cheese strain.</title>
        <authorList>
            <person name="Alemayehu D."/>
            <person name="Ross R.P."/>
            <person name="O'Sullivan O."/>
            <person name="Coffey A."/>
            <person name="Stanton C."/>
            <person name="Fitzgerald G.F."/>
            <person name="McAuliffe O."/>
        </authorList>
    </citation>
    <scope>NUCLEOTIDE SEQUENCE [LARGE SCALE GENOMIC DNA]</scope>
    <source>
        <strain evidence="4">Lb338-1</strain>
    </source>
</reference>
<name>C1KFG8_9CAUD</name>
<protein>
    <recommendedName>
        <fullName evidence="3">GIY-YIG domain-containing protein</fullName>
    </recommendedName>
</protein>
<dbReference type="OrthoDB" id="32097at10239"/>
<dbReference type="GeneID" id="7750913"/>
<dbReference type="Gene3D" id="3.40.1440.10">
    <property type="entry name" value="GIY-YIG endonuclease"/>
    <property type="match status" value="1"/>
</dbReference>
<dbReference type="InterPro" id="IPR035901">
    <property type="entry name" value="GIY-YIG_endonuc_sf"/>
</dbReference>